<protein>
    <submittedName>
        <fullName evidence="2">SusD-like starch-binding protein associating with outer membrane</fullName>
    </submittedName>
</protein>
<dbReference type="InterPro" id="IPR011990">
    <property type="entry name" value="TPR-like_helical_dom_sf"/>
</dbReference>
<dbReference type="PROSITE" id="PS51257">
    <property type="entry name" value="PROKAR_LIPOPROTEIN"/>
    <property type="match status" value="1"/>
</dbReference>
<dbReference type="OrthoDB" id="622163at2"/>
<proteinExistence type="predicted"/>
<accession>A0A2U1AZK8</accession>
<feature type="region of interest" description="Disordered" evidence="1">
    <location>
        <begin position="299"/>
        <end position="334"/>
    </location>
</feature>
<reference evidence="2 3" key="1">
    <citation type="submission" date="2018-04" db="EMBL/GenBank/DDBJ databases">
        <title>Genomic Encyclopedia of Type Strains, Phase IV (KMG-IV): sequencing the most valuable type-strain genomes for metagenomic binning, comparative biology and taxonomic classification.</title>
        <authorList>
            <person name="Goeker M."/>
        </authorList>
    </citation>
    <scope>NUCLEOTIDE SEQUENCE [LARGE SCALE GENOMIC DNA]</scope>
    <source>
        <strain evidence="2 3">DSM 100231</strain>
    </source>
</reference>
<gene>
    <name evidence="2" type="ORF">C8E01_104238</name>
</gene>
<dbReference type="EMBL" id="QEKI01000004">
    <property type="protein sequence ID" value="PVY41866.1"/>
    <property type="molecule type" value="Genomic_DNA"/>
</dbReference>
<feature type="compositionally biased region" description="Polar residues" evidence="1">
    <location>
        <begin position="320"/>
        <end position="334"/>
    </location>
</feature>
<dbReference type="AlphaFoldDB" id="A0A2U1AZK8"/>
<sequence>MKKHRYISYLIAVGLVLIGGSCSDDTLDEIDTNPNSPEEVSVNLLLPQVTVNVPTAVTGADLSWYSSVFVQHTAGVHAQLQEADRRSGLENNTLVNNMWNNIYAGVLPDLNIIIERGSPGGEEEGNLVHVGIAKVLKAYTMSVATDVWGRVPYSQAGQGVENRTPTYDSQQQIYTEIQNLLDEAIVDLASGAPSPGGQDLIYSGNVNNWTRTAYSLKARFHNRLSNIDPAGSAQAALAAAAQGFQNASQNLTFTRYTAAAIGEHPWYQESNDRSHHAVSQSFVTTLQSLNDPRLEALVAPAPDPDPSTEDEDPAIVGAPNGTQTNDQANESFSDPTPAVLNATAPMPIMTYDELLFIQAEAHLRLGNTGEALTAYQNGIREAMRRQINAPDPAIDAYIAANATTVSLENIIRQKWIAFWLFQSIEAYNDWRRTGLPAFISQHQISPPPLRFPYAQNELDTNEGNVPDIRGTQIFSVPVWWAGGPE</sequence>
<dbReference type="Proteomes" id="UP000245466">
    <property type="component" value="Unassembled WGS sequence"/>
</dbReference>
<evidence type="ECO:0000313" key="3">
    <source>
        <dbReference type="Proteomes" id="UP000245466"/>
    </source>
</evidence>
<keyword evidence="3" id="KW-1185">Reference proteome</keyword>
<dbReference type="Pfam" id="PF12771">
    <property type="entry name" value="SusD-like_2"/>
    <property type="match status" value="1"/>
</dbReference>
<dbReference type="SUPFAM" id="SSF48452">
    <property type="entry name" value="TPR-like"/>
    <property type="match status" value="1"/>
</dbReference>
<evidence type="ECO:0000313" key="2">
    <source>
        <dbReference type="EMBL" id="PVY41866.1"/>
    </source>
</evidence>
<name>A0A2U1AZK8_9BACT</name>
<evidence type="ECO:0000256" key="1">
    <source>
        <dbReference type="SAM" id="MobiDB-lite"/>
    </source>
</evidence>
<dbReference type="RefSeq" id="WP_116542905.1">
    <property type="nucleotide sequence ID" value="NZ_QEKI01000004.1"/>
</dbReference>
<comment type="caution">
    <text evidence="2">The sequence shown here is derived from an EMBL/GenBank/DDBJ whole genome shotgun (WGS) entry which is preliminary data.</text>
</comment>
<organism evidence="2 3">
    <name type="scientific">Pontibacter virosus</name>
    <dbReference type="NCBI Taxonomy" id="1765052"/>
    <lineage>
        <taxon>Bacteria</taxon>
        <taxon>Pseudomonadati</taxon>
        <taxon>Bacteroidota</taxon>
        <taxon>Cytophagia</taxon>
        <taxon>Cytophagales</taxon>
        <taxon>Hymenobacteraceae</taxon>
        <taxon>Pontibacter</taxon>
    </lineage>
</organism>
<dbReference type="InterPro" id="IPR041662">
    <property type="entry name" value="SusD-like_2"/>
</dbReference>
<dbReference type="Gene3D" id="1.25.40.390">
    <property type="match status" value="1"/>
</dbReference>